<gene>
    <name evidence="1" type="ORF">BU25DRAFT_42076</name>
</gene>
<proteinExistence type="predicted"/>
<dbReference type="Proteomes" id="UP000799754">
    <property type="component" value="Unassembled WGS sequence"/>
</dbReference>
<sequence>MYTSALTSLLLLLSSSTSALSVLPRTSSCPKVWSEVLPELQTAFAGCGRDAHGAIRAPFHDCINNGCDGSLILTDECSRAENAGLSDICGKLLSWTQKYNTSAADMIQFAAATAISACPLGPRVKALVGRKDSSEAAPLNSMPGSRDSISSILKKFAAKGFSGDDVVALMGTHSVAVQVNDDPAQAGKSLDSTPSVYDLKFYQETLDGTAPYSLQSDKGLANNAETKKKWKEFSDGDTSAWNSAFTDAWNRFAVIGNDVGSLQDCSSIIPSGASERRLARRLGGSAAARAFARLTYDS</sequence>
<accession>A0ACB6S1U6</accession>
<evidence type="ECO:0000313" key="2">
    <source>
        <dbReference type="Proteomes" id="UP000799754"/>
    </source>
</evidence>
<name>A0ACB6S1U6_9PLEO</name>
<dbReference type="EMBL" id="MU006714">
    <property type="protein sequence ID" value="KAF2628215.1"/>
    <property type="molecule type" value="Genomic_DNA"/>
</dbReference>
<protein>
    <submittedName>
        <fullName evidence="1">Class II peroxidase</fullName>
    </submittedName>
</protein>
<keyword evidence="1" id="KW-0575">Peroxidase</keyword>
<organism evidence="1 2">
    <name type="scientific">Macroventuria anomochaeta</name>
    <dbReference type="NCBI Taxonomy" id="301207"/>
    <lineage>
        <taxon>Eukaryota</taxon>
        <taxon>Fungi</taxon>
        <taxon>Dikarya</taxon>
        <taxon>Ascomycota</taxon>
        <taxon>Pezizomycotina</taxon>
        <taxon>Dothideomycetes</taxon>
        <taxon>Pleosporomycetidae</taxon>
        <taxon>Pleosporales</taxon>
        <taxon>Pleosporineae</taxon>
        <taxon>Didymellaceae</taxon>
        <taxon>Macroventuria</taxon>
    </lineage>
</organism>
<comment type="caution">
    <text evidence="1">The sequence shown here is derived from an EMBL/GenBank/DDBJ whole genome shotgun (WGS) entry which is preliminary data.</text>
</comment>
<keyword evidence="1" id="KW-0560">Oxidoreductase</keyword>
<evidence type="ECO:0000313" key="1">
    <source>
        <dbReference type="EMBL" id="KAF2628215.1"/>
    </source>
</evidence>
<keyword evidence="2" id="KW-1185">Reference proteome</keyword>
<reference evidence="1" key="1">
    <citation type="journal article" date="2020" name="Stud. Mycol.">
        <title>101 Dothideomycetes genomes: a test case for predicting lifestyles and emergence of pathogens.</title>
        <authorList>
            <person name="Haridas S."/>
            <person name="Albert R."/>
            <person name="Binder M."/>
            <person name="Bloem J."/>
            <person name="Labutti K."/>
            <person name="Salamov A."/>
            <person name="Andreopoulos B."/>
            <person name="Baker S."/>
            <person name="Barry K."/>
            <person name="Bills G."/>
            <person name="Bluhm B."/>
            <person name="Cannon C."/>
            <person name="Castanera R."/>
            <person name="Culley D."/>
            <person name="Daum C."/>
            <person name="Ezra D."/>
            <person name="Gonzalez J."/>
            <person name="Henrissat B."/>
            <person name="Kuo A."/>
            <person name="Liang C."/>
            <person name="Lipzen A."/>
            <person name="Lutzoni F."/>
            <person name="Magnuson J."/>
            <person name="Mondo S."/>
            <person name="Nolan M."/>
            <person name="Ohm R."/>
            <person name="Pangilinan J."/>
            <person name="Park H.-J."/>
            <person name="Ramirez L."/>
            <person name="Alfaro M."/>
            <person name="Sun H."/>
            <person name="Tritt A."/>
            <person name="Yoshinaga Y."/>
            <person name="Zwiers L.-H."/>
            <person name="Turgeon B."/>
            <person name="Goodwin S."/>
            <person name="Spatafora J."/>
            <person name="Crous P."/>
            <person name="Grigoriev I."/>
        </authorList>
    </citation>
    <scope>NUCLEOTIDE SEQUENCE</scope>
    <source>
        <strain evidence="1">CBS 525.71</strain>
    </source>
</reference>